<dbReference type="VEuPathDB" id="FungiDB:RhiirA1_456922"/>
<dbReference type="Gene3D" id="1.20.1280.50">
    <property type="match status" value="1"/>
</dbReference>
<feature type="region of interest" description="Disordered" evidence="1">
    <location>
        <begin position="228"/>
        <end position="249"/>
    </location>
</feature>
<comment type="caution">
    <text evidence="3">The sequence shown here is derived from an EMBL/GenBank/DDBJ whole genome shotgun (WGS) entry which is preliminary data.</text>
</comment>
<feature type="compositionally biased region" description="Polar residues" evidence="1">
    <location>
        <begin position="567"/>
        <end position="595"/>
    </location>
</feature>
<evidence type="ECO:0000313" key="4">
    <source>
        <dbReference type="Proteomes" id="UP000232688"/>
    </source>
</evidence>
<feature type="region of interest" description="Disordered" evidence="1">
    <location>
        <begin position="731"/>
        <end position="768"/>
    </location>
</feature>
<reference evidence="3 4" key="2">
    <citation type="submission" date="2017-10" db="EMBL/GenBank/DDBJ databases">
        <title>Genome analyses suggest a sexual origin of heterokaryosis in a supposedly ancient asexual fungus.</title>
        <authorList>
            <person name="Corradi N."/>
            <person name="Sedzielewska K."/>
            <person name="Noel J."/>
            <person name="Charron P."/>
            <person name="Farinelli L."/>
            <person name="Marton T."/>
            <person name="Kruger M."/>
            <person name="Pelin A."/>
            <person name="Brachmann A."/>
            <person name="Corradi N."/>
        </authorList>
    </citation>
    <scope>NUCLEOTIDE SEQUENCE [LARGE SCALE GENOMIC DNA]</scope>
    <source>
        <strain evidence="3 4">A1</strain>
    </source>
</reference>
<feature type="compositionally biased region" description="Low complexity" evidence="1">
    <location>
        <begin position="234"/>
        <end position="249"/>
    </location>
</feature>
<evidence type="ECO:0000313" key="3">
    <source>
        <dbReference type="EMBL" id="PKC68706.1"/>
    </source>
</evidence>
<evidence type="ECO:0008006" key="5">
    <source>
        <dbReference type="Google" id="ProtNLM"/>
    </source>
</evidence>
<dbReference type="VEuPathDB" id="FungiDB:FUN_023004"/>
<dbReference type="InterPro" id="IPR036047">
    <property type="entry name" value="F-box-like_dom_sf"/>
</dbReference>
<dbReference type="OrthoDB" id="5139943at2759"/>
<feature type="compositionally biased region" description="Acidic residues" evidence="1">
    <location>
        <begin position="597"/>
        <end position="613"/>
    </location>
</feature>
<organism evidence="3 4">
    <name type="scientific">Rhizophagus irregularis</name>
    <dbReference type="NCBI Taxonomy" id="588596"/>
    <lineage>
        <taxon>Eukaryota</taxon>
        <taxon>Fungi</taxon>
        <taxon>Fungi incertae sedis</taxon>
        <taxon>Mucoromycota</taxon>
        <taxon>Glomeromycotina</taxon>
        <taxon>Glomeromycetes</taxon>
        <taxon>Glomerales</taxon>
        <taxon>Glomeraceae</taxon>
        <taxon>Rhizophagus</taxon>
    </lineage>
</organism>
<evidence type="ECO:0000313" key="2">
    <source>
        <dbReference type="EMBL" id="CAB5294960.1"/>
    </source>
</evidence>
<protein>
    <recommendedName>
        <fullName evidence="5">F-box domain-containing protein</fullName>
    </recommendedName>
</protein>
<sequence length="1117" mass="126920">MDILQDNNIFNIATTTSAASAASTLALFSLSTQSSSTPSSPSSFTHEYDTSNYFSRLPNETIFNILAFVITNQNTVKSPTTVYSPHKQLSILSQVNRLFYKIANDALLWQITFEAKFDSEAIIRAGITDNNLIGDSVSVFNGTESEGEGESISSQVQNSSSFVKLQTGRNVWKELYKERQISLNKIKNYVKPPLPSPFVSSSDDDGETDDFSTIVHLDDFMELHFDDENEINNDSDNNTNNVDSSTLDSTDQVDDIVDDQLFDFDVEFNFIGNEKDGARTEEMERDNIDFTFEDGEELENSTLVDMTFTAIKDDDVKEDIVEEGSIKEDTMKENTVKENTVKEDTVKEDTVKEDTVKEGTIKEDIVKEDIVKEDIVNVDIENVDIENVDIENVDIVNIDIVSENIFKEDTKDEELLRENVTKFEDNFGMDNPSVINVNGVSQDLDFVSEDLIKFDDPEFDSIFASDAIESDNFIIDTQASNAMENIENIDNDIQHNEVLVKDTNNSAKEVDHVAQAQDFSNPEINGDLNVTLQDYDESSKLLDDDEESFKLPDDEESSSKLHEGIPQIQNYGESSTIFQKPQEISSSKLSDNVYTESIDDDLPDFDENEESQDYEDNQNITNLIDYDEGLSQLQDFDGNGASINLQDFNVTQVESSSKEIINEQEIDLPDYEEDDGGDEITNLPNYDIKTNLQNETTVNDELNYVDEEVGLFDVNITEINIENAIENNIEQQNGLPNGDAIIENENDESPDHEINNDESNLPNHDENDDIMIPQDHESEIEEMDDMFDNYDNDNEVFDLFVNDNILNRIRTRRKIQQNNDPELLKILNIIWKICQENDGMNSEVLLGANVKELAVSLIKSLDKMEDQIQCLSIALQILSILISWHPELTIDLNKNKSLWRTIHYAMINVDMFFPELENTGYKQLILPASAGSAIHIFFHTNFFNLSNPSEFFDEYVPPPQLIPDSNVFNNVYNKSELGPEETIIQPFGEDFSGKWCGYYLYYISNQPSPMRESAMDITSLEFSPSEPGKVYYLNHIDYNPVRVTDKVVKEFSGSGSDKHGEFVIKHGIITEKGNVNFVKTYKGKHSWIYDGILLPVGICGRWGNSSQWHGNFWIWKR</sequence>
<reference evidence="2" key="3">
    <citation type="submission" date="2020-05" db="EMBL/GenBank/DDBJ databases">
        <authorList>
            <person name="Rincon C."/>
            <person name="Sanders R I."/>
            <person name="Robbins C."/>
            <person name="Chaturvedi A."/>
        </authorList>
    </citation>
    <scope>NUCLEOTIDE SEQUENCE</scope>
    <source>
        <strain evidence="2">CHB12</strain>
    </source>
</reference>
<name>A0A2N0RZK7_9GLOM</name>
<dbReference type="EMBL" id="CAGKOT010000001">
    <property type="protein sequence ID" value="CAB5294960.1"/>
    <property type="molecule type" value="Genomic_DNA"/>
</dbReference>
<dbReference type="VEuPathDB" id="FungiDB:RhiirFUN_001065"/>
<proteinExistence type="predicted"/>
<feature type="region of interest" description="Disordered" evidence="1">
    <location>
        <begin position="542"/>
        <end position="613"/>
    </location>
</feature>
<evidence type="ECO:0000256" key="1">
    <source>
        <dbReference type="SAM" id="MobiDB-lite"/>
    </source>
</evidence>
<gene>
    <name evidence="2" type="ORF">CHRIB12_LOCUS384</name>
    <name evidence="3" type="ORF">RhiirA1_456922</name>
</gene>
<reference evidence="3 4" key="1">
    <citation type="submission" date="2017-10" db="EMBL/GenBank/DDBJ databases">
        <title>Extensive intraspecific genome diversity in a model arbuscular mycorrhizal fungus.</title>
        <authorList>
            <person name="Chen E.C.H."/>
            <person name="Morin E."/>
            <person name="Baudet D."/>
            <person name="Noel J."/>
            <person name="Ndikumana S."/>
            <person name="Charron P."/>
            <person name="St-Onge C."/>
            <person name="Giorgi J."/>
            <person name="Grigoriev I.V."/>
            <person name="Roux C."/>
            <person name="Martin F.M."/>
            <person name="Corradi N."/>
        </authorList>
    </citation>
    <scope>NUCLEOTIDE SEQUENCE [LARGE SCALE GENOMIC DNA]</scope>
    <source>
        <strain evidence="3 4">A1</strain>
    </source>
</reference>
<dbReference type="EMBL" id="LLXH01000317">
    <property type="protein sequence ID" value="PKC68706.1"/>
    <property type="molecule type" value="Genomic_DNA"/>
</dbReference>
<dbReference type="SUPFAM" id="SSF81383">
    <property type="entry name" value="F-box domain"/>
    <property type="match status" value="1"/>
</dbReference>
<accession>A0A2N0RZK7</accession>
<dbReference type="AlphaFoldDB" id="A0A2N0RZK7"/>
<feature type="compositionally biased region" description="Basic and acidic residues" evidence="1">
    <location>
        <begin position="542"/>
        <end position="563"/>
    </location>
</feature>
<dbReference type="Proteomes" id="UP000684084">
    <property type="component" value="Unassembled WGS sequence"/>
</dbReference>
<dbReference type="Proteomes" id="UP000232688">
    <property type="component" value="Unassembled WGS sequence"/>
</dbReference>